<organism evidence="1 2">
    <name type="scientific">Xanthomonas oryzae pv. oryzicola (strain BLS256)</name>
    <dbReference type="NCBI Taxonomy" id="383407"/>
    <lineage>
        <taxon>Bacteria</taxon>
        <taxon>Pseudomonadati</taxon>
        <taxon>Pseudomonadota</taxon>
        <taxon>Gammaproteobacteria</taxon>
        <taxon>Lysobacterales</taxon>
        <taxon>Lysobacteraceae</taxon>
        <taxon>Xanthomonas</taxon>
    </lineage>
</organism>
<evidence type="ECO:0000313" key="1">
    <source>
        <dbReference type="EMBL" id="AEQ94998.1"/>
    </source>
</evidence>
<dbReference type="EMBL" id="CP003057">
    <property type="protein sequence ID" value="AEQ94998.1"/>
    <property type="molecule type" value="Genomic_DNA"/>
</dbReference>
<dbReference type="AlphaFoldDB" id="G7TD52"/>
<name>G7TD52_XANOB</name>
<evidence type="ECO:0000313" key="2">
    <source>
        <dbReference type="Proteomes" id="UP000008851"/>
    </source>
</evidence>
<dbReference type="KEGG" id="xor:XOC_0791"/>
<reference evidence="1 2" key="1">
    <citation type="journal article" date="2011" name="J. Bacteriol.">
        <title>Two new complete genome sequences offer insight into host and tissue specificity of plant pathogenic Xanthomonas spp.</title>
        <authorList>
            <person name="Bogdanove A.J."/>
            <person name="Koebnik R."/>
            <person name="Lu H."/>
            <person name="Furutani A."/>
            <person name="Angiuoli S.V."/>
            <person name="Patil P.B."/>
            <person name="Van Sluys M.A."/>
            <person name="Ryan R.P."/>
            <person name="Meyer D.F."/>
            <person name="Han S.W."/>
            <person name="Aparna G."/>
            <person name="Rajaram M."/>
            <person name="Delcher A.L."/>
            <person name="Phillippy A.M."/>
            <person name="Puiu D."/>
            <person name="Schatz M.C."/>
            <person name="Shumway M."/>
            <person name="Sommer D.D."/>
            <person name="Trapnell C."/>
            <person name="Benahmed F."/>
            <person name="Dimitrov G."/>
            <person name="Madupu R."/>
            <person name="Radune D."/>
            <person name="Sullivan S."/>
            <person name="Jha G."/>
            <person name="Ishihara H."/>
            <person name="Lee S.W."/>
            <person name="Pandey A."/>
            <person name="Sharma V."/>
            <person name="Sriariyanun M."/>
            <person name="Szurek B."/>
            <person name="Vera-Cruz C.M."/>
            <person name="Dorman K.S."/>
            <person name="Ronald P.C."/>
            <person name="Verdier V."/>
            <person name="Dow J.M."/>
            <person name="Sonti R.V."/>
            <person name="Tsuge S."/>
            <person name="Brendel V.P."/>
            <person name="Rabinowicz P.D."/>
            <person name="Leach J.E."/>
            <person name="White F.F."/>
            <person name="Salzberg S.L."/>
        </authorList>
    </citation>
    <scope>NUCLEOTIDE SEQUENCE [LARGE SCALE GENOMIC DNA]</scope>
    <source>
        <strain evidence="1 2">BLS256</strain>
    </source>
</reference>
<sequence length="48" mass="5307">MPLADLLHIPWRRPKMVLHALRMPASAKTRRHAARAGKSAAKQAANLP</sequence>
<gene>
    <name evidence="1" type="ORF">XOC_0791</name>
</gene>
<accession>G7TD52</accession>
<proteinExistence type="predicted"/>
<protein>
    <submittedName>
        <fullName evidence="1">Uncharacterized protein</fullName>
    </submittedName>
</protein>
<dbReference type="HOGENOM" id="CLU_3159368_0_0_6"/>
<dbReference type="Proteomes" id="UP000008851">
    <property type="component" value="Chromosome"/>
</dbReference>